<feature type="compositionally biased region" description="Acidic residues" evidence="1">
    <location>
        <begin position="591"/>
        <end position="600"/>
    </location>
</feature>
<feature type="compositionally biased region" description="Polar residues" evidence="1">
    <location>
        <begin position="1007"/>
        <end position="1018"/>
    </location>
</feature>
<dbReference type="PANTHER" id="PTHR16784:SF2">
    <property type="entry name" value="ENAMELIN"/>
    <property type="match status" value="1"/>
</dbReference>
<accession>G7MT52</accession>
<feature type="region of interest" description="Disordered" evidence="1">
    <location>
        <begin position="326"/>
        <end position="461"/>
    </location>
</feature>
<evidence type="ECO:0000256" key="2">
    <source>
        <dbReference type="SAM" id="SignalP"/>
    </source>
</evidence>
<feature type="region of interest" description="Disordered" evidence="1">
    <location>
        <begin position="815"/>
        <end position="892"/>
    </location>
</feature>
<evidence type="ECO:0000256" key="1">
    <source>
        <dbReference type="SAM" id="MobiDB-lite"/>
    </source>
</evidence>
<feature type="compositionally biased region" description="Polar residues" evidence="1">
    <location>
        <begin position="78"/>
        <end position="89"/>
    </location>
</feature>
<dbReference type="PANTHER" id="PTHR16784">
    <property type="entry name" value="ENAMELIN"/>
    <property type="match status" value="1"/>
</dbReference>
<feature type="compositionally biased region" description="Low complexity" evidence="1">
    <location>
        <begin position="127"/>
        <end position="143"/>
    </location>
</feature>
<sequence>MKILLVFLGLLGNSVAMPMHMPRMPGFSSKSEELAHLGPFFGNGLPQQFPQYQMPMWPQPPPWHPQKPSAQKRHNKTDQTQETQKPNQTQSKKPPQKRPLKQPSHTPAQPEEEAQPPQRLPPPGYGRPPASNEEGGNPYFGYFGYHGFGGRPPYYSEEMFEQDFEKPKEEDPPKAESPGTEPTANSTVTETNSTQSNPKGSQGGNDTSPTGNSIPGPNTGNNPPAQNGIVPLPAVNTSGQGGPGSQIPWRPSQPNIRENHPNPNIRNFPSGRRWYPTGTAMGHRQNGPFYRNRQVQRGPQWNSFAWEGKQVVRPGNPVYHKVYPSISRGNYPNYAGNPANLRRKPQGPNKHPMGTNVAPVGPKHGPVVHNEKIQNPREKHLGPKEQIIVPTKNPTSPGRNSQQYEVNKSNYKLPHSEGYTPVPNFNSVDQHENSYYPREDSRKVPNSDGQTQSQILPKGMVLAPRGIPYESETNQPELKHSAYQPAVHPEEIPSAKEHFPAGRNTWDHQEISPPFKEHPGRQEEHLPHPSHGSRGRVFYPEYNPYDPRENSPYRRSNTWNERDDSPNTMGQKESSLYPINTPDHKETVPYNEEDPIDPTGDEVFPGQNRWGEELSFKGSPTVRYYEGEQYTSNQPKEYPPYSLDNPSKPREDFYYSEFYPWNPDENFPSYNTAPTMSPPTESRGYYVNNAVRPEESNLFPSWNSWDHRIQAHGQKERRPYFNRNIWDQATHLQKAPARPPDQKGNQPYSSNTPVGLQKNPMWHEGEDLNYGMQMTRMNSPEREHSSFPDFIPQSYPSGQKEAHLFHLSQRGSCCTGSSTGPKDNPLALQDYTPSYGLAPGENQDTSPLYTEGSHSKHTRHIISPTSTLPGQRNSSEKMENENPFRDDVSTLRRNTPCSINNQLGQKGIMPFPEVGSLQAKNTPCLKNDLGGDGNNILEQIFEDNQLNERTVDLTPEQLVIGTPDEGSNPEGIQSQVQENESERQQQRPSNILHLPCFGSKLAKHHSSSTGTPSSNGRQSPFDGDSIMPTENPNTLVELATGEQFKSTNADPLDAGERSPFEFLQRGTNAEDQVQDCLLLQA</sequence>
<feature type="region of interest" description="Disordered" evidence="1">
    <location>
        <begin position="1001"/>
        <end position="1031"/>
    </location>
</feature>
<feature type="compositionally biased region" description="Polar residues" evidence="1">
    <location>
        <begin position="392"/>
        <end position="410"/>
    </location>
</feature>
<feature type="chain" id="PRO_5003500109" evidence="2">
    <location>
        <begin position="17"/>
        <end position="1081"/>
    </location>
</feature>
<organism evidence="3">
    <name type="scientific">Macaca mulatta</name>
    <name type="common">Rhesus macaque</name>
    <dbReference type="NCBI Taxonomy" id="9544"/>
    <lineage>
        <taxon>Eukaryota</taxon>
        <taxon>Metazoa</taxon>
        <taxon>Chordata</taxon>
        <taxon>Craniata</taxon>
        <taxon>Vertebrata</taxon>
        <taxon>Euteleostomi</taxon>
        <taxon>Mammalia</taxon>
        <taxon>Eutheria</taxon>
        <taxon>Euarchontoglires</taxon>
        <taxon>Primates</taxon>
        <taxon>Haplorrhini</taxon>
        <taxon>Catarrhini</taxon>
        <taxon>Cercopithecidae</taxon>
        <taxon>Cercopithecinae</taxon>
        <taxon>Macaca</taxon>
    </lineage>
</organism>
<feature type="region of interest" description="Disordered" evidence="1">
    <location>
        <begin position="46"/>
        <end position="290"/>
    </location>
</feature>
<feature type="compositionally biased region" description="Basic and acidic residues" evidence="1">
    <location>
        <begin position="369"/>
        <end position="383"/>
    </location>
</feature>
<dbReference type="EMBL" id="CM001257">
    <property type="protein sequence ID" value="EHH25948.1"/>
    <property type="molecule type" value="Genomic_DNA"/>
</dbReference>
<feature type="compositionally biased region" description="Basic and acidic residues" evidence="1">
    <location>
        <begin position="163"/>
        <end position="174"/>
    </location>
</feature>
<gene>
    <name evidence="3" type="ORF">EGK_15816</name>
</gene>
<feature type="compositionally biased region" description="Low complexity" evidence="1">
    <location>
        <begin position="46"/>
        <end position="56"/>
    </location>
</feature>
<feature type="region of interest" description="Disordered" evidence="1">
    <location>
        <begin position="495"/>
        <end position="649"/>
    </location>
</feature>
<dbReference type="InterPro" id="IPR015673">
    <property type="entry name" value="Enamelin"/>
</dbReference>
<feature type="region of interest" description="Disordered" evidence="1">
    <location>
        <begin position="732"/>
        <end position="759"/>
    </location>
</feature>
<feature type="compositionally biased region" description="Polar residues" evidence="1">
    <location>
        <begin position="252"/>
        <end position="267"/>
    </location>
</feature>
<dbReference type="Pfam" id="PF15362">
    <property type="entry name" value="Enamelin"/>
    <property type="match status" value="1"/>
</dbReference>
<reference evidence="3" key="1">
    <citation type="journal article" date="2011" name="Nat. Biotechnol.">
        <title>Genome sequencing and comparison of two nonhuman primate animal models, the cynomolgus and Chinese rhesus macaques.</title>
        <authorList>
            <person name="Yan G."/>
            <person name="Zhang G."/>
            <person name="Fang X."/>
            <person name="Zhang Y."/>
            <person name="Li C."/>
            <person name="Ling F."/>
            <person name="Cooper D.N."/>
            <person name="Li Q."/>
            <person name="Li Y."/>
            <person name="van Gool A.J."/>
            <person name="Du H."/>
            <person name="Chen J."/>
            <person name="Chen R."/>
            <person name="Zhang P."/>
            <person name="Huang Z."/>
            <person name="Thompson J.R."/>
            <person name="Meng Y."/>
            <person name="Bai Y."/>
            <person name="Wang J."/>
            <person name="Zhuo M."/>
            <person name="Wang T."/>
            <person name="Huang Y."/>
            <person name="Wei L."/>
            <person name="Li J."/>
            <person name="Wang Z."/>
            <person name="Hu H."/>
            <person name="Yang P."/>
            <person name="Le L."/>
            <person name="Stenson P.D."/>
            <person name="Li B."/>
            <person name="Liu X."/>
            <person name="Ball E.V."/>
            <person name="An N."/>
            <person name="Huang Q."/>
            <person name="Zhang Y."/>
            <person name="Fan W."/>
            <person name="Zhang X."/>
            <person name="Li Y."/>
            <person name="Wang W."/>
            <person name="Katze M.G."/>
            <person name="Su B."/>
            <person name="Nielsen R."/>
            <person name="Yang H."/>
            <person name="Wang J."/>
            <person name="Wang X."/>
            <person name="Wang J."/>
        </authorList>
    </citation>
    <scope>NUCLEOTIDE SEQUENCE [LARGE SCALE GENOMIC DNA]</scope>
    <source>
        <strain evidence="3">CR-5</strain>
    </source>
</reference>
<feature type="signal peptide" evidence="2">
    <location>
        <begin position="1"/>
        <end position="16"/>
    </location>
</feature>
<keyword evidence="2" id="KW-0732">Signal</keyword>
<name>G7MT52_MACMU</name>
<feature type="region of interest" description="Disordered" evidence="1">
    <location>
        <begin position="959"/>
        <end position="987"/>
    </location>
</feature>
<protein>
    <submittedName>
        <fullName evidence="3">Enamelin</fullName>
    </submittedName>
</protein>
<feature type="compositionally biased region" description="Polar residues" evidence="1">
    <location>
        <begin position="180"/>
        <end position="225"/>
    </location>
</feature>
<dbReference type="AlphaFoldDB" id="G7MT52"/>
<feature type="compositionally biased region" description="Basic and acidic residues" evidence="1">
    <location>
        <begin position="429"/>
        <end position="445"/>
    </location>
</feature>
<feature type="compositionally biased region" description="Polar residues" evidence="1">
    <location>
        <begin position="566"/>
        <end position="578"/>
    </location>
</feature>
<feature type="compositionally biased region" description="Basic and acidic residues" evidence="1">
    <location>
        <begin position="874"/>
        <end position="890"/>
    </location>
</feature>
<evidence type="ECO:0000313" key="3">
    <source>
        <dbReference type="EMBL" id="EHH25948.1"/>
    </source>
</evidence>
<feature type="compositionally biased region" description="Polar residues" evidence="1">
    <location>
        <begin position="863"/>
        <end position="873"/>
    </location>
</feature>
<proteinExistence type="predicted"/>
<dbReference type="Proteomes" id="UP000013456">
    <property type="component" value="Chromosome 5"/>
</dbReference>
<feature type="compositionally biased region" description="Polar residues" evidence="1">
    <location>
        <begin position="743"/>
        <end position="754"/>
    </location>
</feature>
<feature type="compositionally biased region" description="Basic and acidic residues" evidence="1">
    <location>
        <begin position="495"/>
        <end position="527"/>
    </location>
</feature>